<organism evidence="4 5">
    <name type="scientific">Leucobacter iarius</name>
    <dbReference type="NCBI Taxonomy" id="333963"/>
    <lineage>
        <taxon>Bacteria</taxon>
        <taxon>Bacillati</taxon>
        <taxon>Actinomycetota</taxon>
        <taxon>Actinomycetes</taxon>
        <taxon>Micrococcales</taxon>
        <taxon>Microbacteriaceae</taxon>
        <taxon>Leucobacter</taxon>
    </lineage>
</organism>
<keyword evidence="2" id="KW-1133">Transmembrane helix</keyword>
<gene>
    <name evidence="4" type="ORF">GCM10009768_27360</name>
</gene>
<dbReference type="EMBL" id="BAAAOB010000004">
    <property type="protein sequence ID" value="GAA1796885.1"/>
    <property type="molecule type" value="Genomic_DNA"/>
</dbReference>
<proteinExistence type="predicted"/>
<evidence type="ECO:0000259" key="3">
    <source>
        <dbReference type="Pfam" id="PF13399"/>
    </source>
</evidence>
<evidence type="ECO:0000313" key="5">
    <source>
        <dbReference type="Proteomes" id="UP001500851"/>
    </source>
</evidence>
<dbReference type="Proteomes" id="UP001500851">
    <property type="component" value="Unassembled WGS sequence"/>
</dbReference>
<evidence type="ECO:0000256" key="1">
    <source>
        <dbReference type="SAM" id="MobiDB-lite"/>
    </source>
</evidence>
<feature type="compositionally biased region" description="Basic and acidic residues" evidence="1">
    <location>
        <begin position="17"/>
        <end position="27"/>
    </location>
</feature>
<evidence type="ECO:0000256" key="2">
    <source>
        <dbReference type="SAM" id="Phobius"/>
    </source>
</evidence>
<sequence length="225" mass="23297">MTGELTEASSATRRPNRLPEDRFDRVQHTRRAGAHRLTARPRSFWTYAVAALVGTAICATAGIFALQAASSTGEVRLPTGKTTTTATEAAKLDPKATVAVINGTSTDELAGGVDSVITKEKWGQVSFSGDAAKRDVKISAIFYSDDADRPAAEGLAKKLGGLSSYKSSSYDSYQVKLVVLLGADYAGPGKAEAAKIVSGQTTAPDRGAGTTTPSTGAGDEQAPAQ</sequence>
<dbReference type="InterPro" id="IPR027381">
    <property type="entry name" value="LytR/CpsA/Psr_C"/>
</dbReference>
<keyword evidence="5" id="KW-1185">Reference proteome</keyword>
<keyword evidence="2" id="KW-0472">Membrane</keyword>
<feature type="domain" description="LytR/CpsA/Psr regulator C-terminal" evidence="3">
    <location>
        <begin position="96"/>
        <end position="185"/>
    </location>
</feature>
<evidence type="ECO:0000313" key="4">
    <source>
        <dbReference type="EMBL" id="GAA1796885.1"/>
    </source>
</evidence>
<comment type="caution">
    <text evidence="4">The sequence shown here is derived from an EMBL/GenBank/DDBJ whole genome shotgun (WGS) entry which is preliminary data.</text>
</comment>
<protein>
    <recommendedName>
        <fullName evidence="3">LytR/CpsA/Psr regulator C-terminal domain-containing protein</fullName>
    </recommendedName>
</protein>
<keyword evidence="2" id="KW-0812">Transmembrane</keyword>
<feature type="transmembrane region" description="Helical" evidence="2">
    <location>
        <begin position="44"/>
        <end position="66"/>
    </location>
</feature>
<dbReference type="Gene3D" id="3.30.70.2390">
    <property type="match status" value="1"/>
</dbReference>
<reference evidence="4 5" key="1">
    <citation type="journal article" date="2019" name="Int. J. Syst. Evol. Microbiol.">
        <title>The Global Catalogue of Microorganisms (GCM) 10K type strain sequencing project: providing services to taxonomists for standard genome sequencing and annotation.</title>
        <authorList>
            <consortium name="The Broad Institute Genomics Platform"/>
            <consortium name="The Broad Institute Genome Sequencing Center for Infectious Disease"/>
            <person name="Wu L."/>
            <person name="Ma J."/>
        </authorList>
    </citation>
    <scope>NUCLEOTIDE SEQUENCE [LARGE SCALE GENOMIC DNA]</scope>
    <source>
        <strain evidence="4 5">JCM 14736</strain>
    </source>
</reference>
<feature type="compositionally biased region" description="Low complexity" evidence="1">
    <location>
        <begin position="207"/>
        <end position="218"/>
    </location>
</feature>
<dbReference type="RefSeq" id="WP_344033091.1">
    <property type="nucleotide sequence ID" value="NZ_BAAAOB010000004.1"/>
</dbReference>
<feature type="region of interest" description="Disordered" evidence="1">
    <location>
        <begin position="1"/>
        <end position="34"/>
    </location>
</feature>
<dbReference type="Pfam" id="PF13399">
    <property type="entry name" value="LytR_C"/>
    <property type="match status" value="1"/>
</dbReference>
<feature type="region of interest" description="Disordered" evidence="1">
    <location>
        <begin position="196"/>
        <end position="225"/>
    </location>
</feature>
<name>A0ABN2LQP4_9MICO</name>
<accession>A0ABN2LQP4</accession>